<keyword evidence="2" id="KW-1185">Reference proteome</keyword>
<evidence type="ECO:0000313" key="1">
    <source>
        <dbReference type="EMBL" id="KAJ8119901.1"/>
    </source>
</evidence>
<reference evidence="1" key="1">
    <citation type="submission" date="2022-11" db="EMBL/GenBank/DDBJ databases">
        <title>Genome Sequence of Nemania bipapillata.</title>
        <authorList>
            <person name="Buettner E."/>
        </authorList>
    </citation>
    <scope>NUCLEOTIDE SEQUENCE</scope>
    <source>
        <strain evidence="1">CP14</strain>
    </source>
</reference>
<sequence length="738" mass="83389">MSYMWFVKDENVFVYEYRANMMANNTMGASNPAPAPQVTEVYDKMRGFLKGTHWSKPYYSALVHNNPQLPYHLLEHVNCTYLSTPGRAPTLLALKQHAQSLAVLISLLAPAQVGGTFDPSKDGVANGDAPFAAEQAFDWLNNLQVKYNTEDGAHKKPLNALANLVKSNSDTEGPKWHCPLDTTGIEFPENHPFQQYRPYENHMTLLMHANEILERLDHEYSAMGGILGLIPLDSDNVDEQRALKLAKTTLLGQWILHTQHLVVRMHELEIAYGNSLDLLANEAIVPMQHISIHGPDGRSGREIVFPQDRWILANAGEDVFTFIHQMLDRAEAHQDAQDDVFADHNVLGDAAFSSNADAKYRGIVKVDLNTRFYRLRSSGHGPLFVLPAFGDRPNTKHTRDIENRPTVVTIPQPTSKETVTAWEAKHKDIDARMLKLTVDKSNLEAKVEQLNASVAMRDREIERLNETQKQYDDKISSADKDLAKQAVYLQENVRYLQNSIREGEEREKALKEDIENFKQANLRTQNGQDPVGPLVEKIDEHRSKIRQLEEDIKERDKKLETVQRDNDTLRILQNSPLGNSAAANSGQVAQLRAQLSGAQRERQMLQKEIHNLRRSKVVKGKILNFPAGVSLDYGSTFEDTNLGITACNTTFYKALLAAEQQRNESQQKLDGQDMDTHAIRAELDKSKAESEQLRKENEDLRIKNSGVSNKIINIPWSLQHTSTFRDDNQGLIVLTTDC</sequence>
<gene>
    <name evidence="1" type="ORF">ONZ43_g3250</name>
</gene>
<comment type="caution">
    <text evidence="1">The sequence shown here is derived from an EMBL/GenBank/DDBJ whole genome shotgun (WGS) entry which is preliminary data.</text>
</comment>
<name>A0ACC2IXE1_9PEZI</name>
<dbReference type="EMBL" id="JAPESX010000743">
    <property type="protein sequence ID" value="KAJ8119901.1"/>
    <property type="molecule type" value="Genomic_DNA"/>
</dbReference>
<organism evidence="1 2">
    <name type="scientific">Nemania bipapillata</name>
    <dbReference type="NCBI Taxonomy" id="110536"/>
    <lineage>
        <taxon>Eukaryota</taxon>
        <taxon>Fungi</taxon>
        <taxon>Dikarya</taxon>
        <taxon>Ascomycota</taxon>
        <taxon>Pezizomycotina</taxon>
        <taxon>Sordariomycetes</taxon>
        <taxon>Xylariomycetidae</taxon>
        <taxon>Xylariales</taxon>
        <taxon>Xylariaceae</taxon>
        <taxon>Nemania</taxon>
    </lineage>
</organism>
<protein>
    <submittedName>
        <fullName evidence="1">Uncharacterized protein</fullName>
    </submittedName>
</protein>
<accession>A0ACC2IXE1</accession>
<evidence type="ECO:0000313" key="2">
    <source>
        <dbReference type="Proteomes" id="UP001153334"/>
    </source>
</evidence>
<dbReference type="Proteomes" id="UP001153334">
    <property type="component" value="Unassembled WGS sequence"/>
</dbReference>
<proteinExistence type="predicted"/>